<dbReference type="RefSeq" id="WP_012874910.1">
    <property type="nucleotide sequence ID" value="NC_013525.1"/>
</dbReference>
<dbReference type="KEGG" id="ttr:Tter_0958"/>
<dbReference type="InterPro" id="IPR029072">
    <property type="entry name" value="YebC-like"/>
</dbReference>
<dbReference type="InterPro" id="IPR049083">
    <property type="entry name" value="TACO1_YebC_N"/>
</dbReference>
<dbReference type="FunFam" id="3.30.70.980:FF:000002">
    <property type="entry name" value="Probable transcriptional regulatory protein YebC"/>
    <property type="match status" value="1"/>
</dbReference>
<feature type="domain" description="TACO1/YebC-like N-terminal" evidence="8">
    <location>
        <begin position="5"/>
        <end position="76"/>
    </location>
</feature>
<evidence type="ECO:0000313" key="10">
    <source>
        <dbReference type="Proteomes" id="UP000000323"/>
    </source>
</evidence>
<dbReference type="InterPro" id="IPR002876">
    <property type="entry name" value="Transcrip_reg_TACO1-like"/>
</dbReference>
<comment type="subcellular location">
    <subcellularLocation>
        <location evidence="6">Cytoplasm</location>
    </subcellularLocation>
</comment>
<name>D1CG19_THET1</name>
<dbReference type="InterPro" id="IPR017856">
    <property type="entry name" value="Integrase-like_N"/>
</dbReference>
<dbReference type="PANTHER" id="PTHR12532">
    <property type="entry name" value="TRANSLATIONAL ACTIVATOR OF CYTOCHROME C OXIDASE 1"/>
    <property type="match status" value="1"/>
</dbReference>
<dbReference type="AlphaFoldDB" id="D1CG19"/>
<dbReference type="eggNOG" id="COG0217">
    <property type="taxonomic scope" value="Bacteria"/>
</dbReference>
<evidence type="ECO:0000256" key="5">
    <source>
        <dbReference type="ARBA" id="ARBA00023163"/>
    </source>
</evidence>
<dbReference type="HAMAP" id="MF_00693">
    <property type="entry name" value="Transcrip_reg_TACO1"/>
    <property type="match status" value="1"/>
</dbReference>
<protein>
    <recommendedName>
        <fullName evidence="6">Probable transcriptional regulatory protein Tter_0958</fullName>
    </recommendedName>
</protein>
<dbReference type="PANTHER" id="PTHR12532:SF6">
    <property type="entry name" value="TRANSCRIPTIONAL REGULATORY PROTEIN YEBC-RELATED"/>
    <property type="match status" value="1"/>
</dbReference>
<keyword evidence="3 6" id="KW-0805">Transcription regulation</keyword>
<dbReference type="FunFam" id="1.10.10.200:FF:000002">
    <property type="entry name" value="Probable transcriptional regulatory protein CLM62_37755"/>
    <property type="match status" value="1"/>
</dbReference>
<keyword evidence="5 6" id="KW-0804">Transcription</keyword>
<evidence type="ECO:0000259" key="7">
    <source>
        <dbReference type="Pfam" id="PF01709"/>
    </source>
</evidence>
<organism evidence="9 10">
    <name type="scientific">Thermobaculum terrenum (strain ATCC BAA-798 / CCMEE 7001 / YNP1)</name>
    <dbReference type="NCBI Taxonomy" id="525904"/>
    <lineage>
        <taxon>Bacteria</taxon>
        <taxon>Bacillati</taxon>
        <taxon>Chloroflexota</taxon>
        <taxon>Chloroflexia</taxon>
        <taxon>Candidatus Thermobaculales</taxon>
        <taxon>Candidatus Thermobaculaceae</taxon>
        <taxon>Thermobaculum</taxon>
    </lineage>
</organism>
<evidence type="ECO:0000259" key="8">
    <source>
        <dbReference type="Pfam" id="PF20772"/>
    </source>
</evidence>
<dbReference type="InterPro" id="IPR048300">
    <property type="entry name" value="TACO1_YebC-like_2nd/3rd_dom"/>
</dbReference>
<gene>
    <name evidence="9" type="ordered locus">Tter_0958</name>
</gene>
<keyword evidence="10" id="KW-1185">Reference proteome</keyword>
<proteinExistence type="inferred from homology"/>
<dbReference type="Proteomes" id="UP000000323">
    <property type="component" value="Chromosome 1"/>
</dbReference>
<dbReference type="Gene3D" id="3.30.70.980">
    <property type="match status" value="2"/>
</dbReference>
<dbReference type="HOGENOM" id="CLU_062974_2_2_0"/>
<dbReference type="NCBIfam" id="TIGR01033">
    <property type="entry name" value="YebC/PmpR family DNA-binding transcriptional regulator"/>
    <property type="match status" value="1"/>
</dbReference>
<dbReference type="SUPFAM" id="SSF75625">
    <property type="entry name" value="YebC-like"/>
    <property type="match status" value="1"/>
</dbReference>
<dbReference type="GO" id="GO:0003677">
    <property type="term" value="F:DNA binding"/>
    <property type="evidence" value="ECO:0007669"/>
    <property type="project" value="UniProtKB-UniRule"/>
</dbReference>
<dbReference type="Pfam" id="PF20772">
    <property type="entry name" value="TACO1_YebC_N"/>
    <property type="match status" value="1"/>
</dbReference>
<dbReference type="NCBIfam" id="NF001030">
    <property type="entry name" value="PRK00110.1"/>
    <property type="match status" value="1"/>
</dbReference>
<evidence type="ECO:0000313" key="9">
    <source>
        <dbReference type="EMBL" id="ACZ41875.1"/>
    </source>
</evidence>
<dbReference type="Gene3D" id="1.10.10.200">
    <property type="match status" value="1"/>
</dbReference>
<dbReference type="NCBIfam" id="NF009044">
    <property type="entry name" value="PRK12378.1"/>
    <property type="match status" value="1"/>
</dbReference>
<evidence type="ECO:0000256" key="6">
    <source>
        <dbReference type="HAMAP-Rule" id="MF_00693"/>
    </source>
</evidence>
<reference evidence="10" key="1">
    <citation type="journal article" date="2010" name="Stand. Genomic Sci.">
        <title>Complete genome sequence of 'Thermobaculum terrenum' type strain (YNP1).</title>
        <authorList>
            <person name="Kiss H."/>
            <person name="Cleland D."/>
            <person name="Lapidus A."/>
            <person name="Lucas S."/>
            <person name="Glavina Del Rio T."/>
            <person name="Nolan M."/>
            <person name="Tice H."/>
            <person name="Han C."/>
            <person name="Goodwin L."/>
            <person name="Pitluck S."/>
            <person name="Liolios K."/>
            <person name="Ivanova N."/>
            <person name="Mavromatis K."/>
            <person name="Ovchinnikova G."/>
            <person name="Pati A."/>
            <person name="Chen A."/>
            <person name="Palaniappan K."/>
            <person name="Land M."/>
            <person name="Hauser L."/>
            <person name="Chang Y."/>
            <person name="Jeffries C."/>
            <person name="Lu M."/>
            <person name="Brettin T."/>
            <person name="Detter J."/>
            <person name="Goker M."/>
            <person name="Tindall B."/>
            <person name="Beck B."/>
            <person name="McDermott T."/>
            <person name="Woyke T."/>
            <person name="Bristow J."/>
            <person name="Eisen J."/>
            <person name="Markowitz V."/>
            <person name="Hugenholtz P."/>
            <person name="Kyrpides N."/>
            <person name="Klenk H."/>
            <person name="Cheng J."/>
        </authorList>
    </citation>
    <scope>NUCLEOTIDE SEQUENCE [LARGE SCALE GENOMIC DNA]</scope>
    <source>
        <strain evidence="10">ATCC BAA-798 / YNP1</strain>
    </source>
</reference>
<dbReference type="Pfam" id="PF01709">
    <property type="entry name" value="Transcrip_reg"/>
    <property type="match status" value="1"/>
</dbReference>
<feature type="domain" description="TACO1/YebC-like second and third" evidence="7">
    <location>
        <begin position="83"/>
        <end position="240"/>
    </location>
</feature>
<dbReference type="OrthoDB" id="9781053at2"/>
<sequence>MAGHSKWAQIKRKKEATDARKGQIFTKISREIAVAVRQGGPDPEANYRLRLAIQKARSINMPADNIKRAIERAAGEGSNATNYEEITYEGYGPAGVAVLVETLTDNRNRTVSEIRNVFNRSGGRLGESGSVSWIFDEKGLIVVEPDNQHTADDIALAAIEAGAEDVTPLEDGTVEVYTQFQDLKSVEESLEQMGFKVASAEKVYIPNTYVEPSDTDAQSILKFIEKLEDLDDVQEVYTNMKTEADVAMNATG</sequence>
<evidence type="ECO:0000256" key="3">
    <source>
        <dbReference type="ARBA" id="ARBA00023015"/>
    </source>
</evidence>
<dbReference type="EMBL" id="CP001825">
    <property type="protein sequence ID" value="ACZ41875.1"/>
    <property type="molecule type" value="Genomic_DNA"/>
</dbReference>
<accession>D1CG19</accession>
<evidence type="ECO:0000256" key="1">
    <source>
        <dbReference type="ARBA" id="ARBA00008724"/>
    </source>
</evidence>
<comment type="similarity">
    <text evidence="1 6">Belongs to the TACO1 family.</text>
</comment>
<dbReference type="InterPro" id="IPR026564">
    <property type="entry name" value="Transcrip_reg_TACO1-like_dom3"/>
</dbReference>
<dbReference type="GO" id="GO:0006355">
    <property type="term" value="P:regulation of DNA-templated transcription"/>
    <property type="evidence" value="ECO:0007669"/>
    <property type="project" value="UniProtKB-UniRule"/>
</dbReference>
<keyword evidence="4 6" id="KW-0238">DNA-binding</keyword>
<evidence type="ECO:0000256" key="2">
    <source>
        <dbReference type="ARBA" id="ARBA00022490"/>
    </source>
</evidence>
<dbReference type="STRING" id="525904.Tter_0958"/>
<dbReference type="GO" id="GO:0005829">
    <property type="term" value="C:cytosol"/>
    <property type="evidence" value="ECO:0007669"/>
    <property type="project" value="TreeGrafter"/>
</dbReference>
<keyword evidence="2 6" id="KW-0963">Cytoplasm</keyword>
<evidence type="ECO:0000256" key="4">
    <source>
        <dbReference type="ARBA" id="ARBA00023125"/>
    </source>
</evidence>